<dbReference type="InterPro" id="IPR011333">
    <property type="entry name" value="SKP1/BTB/POZ_sf"/>
</dbReference>
<dbReference type="Gene3D" id="3.30.710.10">
    <property type="entry name" value="Potassium Channel Kv1.1, Chain A"/>
    <property type="match status" value="2"/>
</dbReference>
<dbReference type="PANTHER" id="PTHR47457:SF1">
    <property type="entry name" value="BTB DOMAIN-CONTAINING PROTEIN-RELATED"/>
    <property type="match status" value="1"/>
</dbReference>
<evidence type="ECO:0000256" key="1">
    <source>
        <dbReference type="ARBA" id="ARBA00002668"/>
    </source>
</evidence>
<dbReference type="InterPro" id="IPR008979">
    <property type="entry name" value="Galactose-bd-like_sf"/>
</dbReference>
<dbReference type="PANTHER" id="PTHR47457">
    <property type="entry name" value="OS05G0345500 PROTEIN"/>
    <property type="match status" value="1"/>
</dbReference>
<evidence type="ECO:0000259" key="3">
    <source>
        <dbReference type="PROSITE" id="PS50097"/>
    </source>
</evidence>
<proteinExistence type="predicted"/>
<feature type="domain" description="BTB" evidence="3">
    <location>
        <begin position="209"/>
        <end position="271"/>
    </location>
</feature>
<sequence length="806" mass="91840">MEMAQKKQRFLTVAPFKCEWDEDLRFKEAGRGCVAFEAFAQNDVTLVFREQVGSQRYHYKMDNCPNYTVILGSHRNRRLKIEVNGKAVVDVAGVGLCCSSSFQSYWISIYDGQISIGKGKYPFQDTVLQWIDSEPNYSVQYVGLSSWDKHVRYRNIFIFPLNQHYSALWRQIEHKEYESHNVMEHEIFDINDDHATCGLLNFLESWDFSDVIFLVDSEKLVVPAHKVILNCYGNFSFSSFGENIVHLPSTTYAVMHAFLEYIYTGRTQIVESQLHALRDLSGQFEVMSLIKLCEGISDRFKTNKKLFDCGKKVEILNASYDVQQCGIFPCAVPAAIRKLKHFLATGEHSDVNIYVEGHGLIARSHKLILSIWSSPFEKMFTNGMVESKSASVTFKDVPSEAFSAMLQFMYCGELELDIDGENMASFLIPLVLLADKFGINHLQRECCKLLLECLSEDTVCPILLAIASVPSCKVVEEACKRNFSMHFDYCTTSSIDFVFFDDYTFKDILQHTDLTVTSEERVLDAILMWCMHASENFGWARVDQLLSSLTPEQLFGRRFLLFDKLLPLVRFPLMPSHLLTKLEKSRLSGQIVAFGVLVKEAVQYCGVGPKLPVTDQKFQHRSSSFKELLYICDGDNNGVIYFTGTSYGEHQWVNPVLAKKIVVTASTPPCRYTDPKALVSRVFQATSFSGPRVEDGRSCAWWMVDIGQNHQLMCNYYTLRLDGSTNFPRSWAFQGSIDGKDWTNLRVHENDHTISRPGQFASWPVLGPNSLLPFRSFRVCLTDAANGRSNSSSLCICFIELYGYFH</sequence>
<comment type="pathway">
    <text evidence="2">Protein modification; protein ubiquitination.</text>
</comment>
<dbReference type="InterPro" id="IPR000210">
    <property type="entry name" value="BTB/POZ_dom"/>
</dbReference>
<feature type="domain" description="BTB" evidence="3">
    <location>
        <begin position="349"/>
        <end position="418"/>
    </location>
</feature>
<dbReference type="EMBL" id="JADCNL010000012">
    <property type="protein sequence ID" value="KAG0457539.1"/>
    <property type="molecule type" value="Genomic_DNA"/>
</dbReference>
<name>A0A835UC59_VANPL</name>
<evidence type="ECO:0000256" key="2">
    <source>
        <dbReference type="ARBA" id="ARBA00004906"/>
    </source>
</evidence>
<dbReference type="AlphaFoldDB" id="A0A835UC59"/>
<dbReference type="InterPro" id="IPR011705">
    <property type="entry name" value="BACK"/>
</dbReference>
<gene>
    <name evidence="4" type="ORF">HPP92_022696</name>
</gene>
<evidence type="ECO:0000313" key="5">
    <source>
        <dbReference type="Proteomes" id="UP000636800"/>
    </source>
</evidence>
<dbReference type="CDD" id="cd18186">
    <property type="entry name" value="BTB_POZ_ZBTB_KLHL-like"/>
    <property type="match status" value="1"/>
</dbReference>
<dbReference type="InterPro" id="IPR022041">
    <property type="entry name" value="Methyltransf_FA"/>
</dbReference>
<dbReference type="Pfam" id="PF00651">
    <property type="entry name" value="BTB"/>
    <property type="match status" value="2"/>
</dbReference>
<dbReference type="SMART" id="SM00225">
    <property type="entry name" value="BTB"/>
    <property type="match status" value="2"/>
</dbReference>
<evidence type="ECO:0000313" key="4">
    <source>
        <dbReference type="EMBL" id="KAG0457539.1"/>
    </source>
</evidence>
<keyword evidence="5" id="KW-1185">Reference proteome</keyword>
<dbReference type="SUPFAM" id="SSF49785">
    <property type="entry name" value="Galactose-binding domain-like"/>
    <property type="match status" value="1"/>
</dbReference>
<dbReference type="SUPFAM" id="SSF54695">
    <property type="entry name" value="POZ domain"/>
    <property type="match status" value="2"/>
</dbReference>
<dbReference type="Gene3D" id="2.60.120.260">
    <property type="entry name" value="Galactose-binding domain-like"/>
    <property type="match status" value="1"/>
</dbReference>
<dbReference type="Pfam" id="PF07707">
    <property type="entry name" value="BACK"/>
    <property type="match status" value="1"/>
</dbReference>
<reference evidence="4 5" key="1">
    <citation type="journal article" date="2020" name="Nat. Food">
        <title>A phased Vanilla planifolia genome enables genetic improvement of flavour and production.</title>
        <authorList>
            <person name="Hasing T."/>
            <person name="Tang H."/>
            <person name="Brym M."/>
            <person name="Khazi F."/>
            <person name="Huang T."/>
            <person name="Chambers A.H."/>
        </authorList>
    </citation>
    <scope>NUCLEOTIDE SEQUENCE [LARGE SCALE GENOMIC DNA]</scope>
    <source>
        <tissue evidence="4">Leaf</tissue>
    </source>
</reference>
<comment type="caution">
    <text evidence="4">The sequence shown here is derived from an EMBL/GenBank/DDBJ whole genome shotgun (WGS) entry which is preliminary data.</text>
</comment>
<comment type="function">
    <text evidence="1">May act as a substrate-specific adapter of an E3 ubiquitin-protein ligase complex (CUL3-RBX1-BTB) which mediates the ubiquitination and subsequent proteasomal degradation of target proteins.</text>
</comment>
<protein>
    <recommendedName>
        <fullName evidence="3">BTB domain-containing protein</fullName>
    </recommendedName>
</protein>
<dbReference type="SMART" id="SM00875">
    <property type="entry name" value="BACK"/>
    <property type="match status" value="1"/>
</dbReference>
<dbReference type="Gene3D" id="1.25.40.420">
    <property type="match status" value="1"/>
</dbReference>
<accession>A0A835UC59</accession>
<dbReference type="PROSITE" id="PS50097">
    <property type="entry name" value="BTB"/>
    <property type="match status" value="2"/>
</dbReference>
<organism evidence="4 5">
    <name type="scientific">Vanilla planifolia</name>
    <name type="common">Vanilla</name>
    <dbReference type="NCBI Taxonomy" id="51239"/>
    <lineage>
        <taxon>Eukaryota</taxon>
        <taxon>Viridiplantae</taxon>
        <taxon>Streptophyta</taxon>
        <taxon>Embryophyta</taxon>
        <taxon>Tracheophyta</taxon>
        <taxon>Spermatophyta</taxon>
        <taxon>Magnoliopsida</taxon>
        <taxon>Liliopsida</taxon>
        <taxon>Asparagales</taxon>
        <taxon>Orchidaceae</taxon>
        <taxon>Vanilloideae</taxon>
        <taxon>Vanilleae</taxon>
        <taxon>Vanilla</taxon>
    </lineage>
</organism>
<dbReference type="Proteomes" id="UP000636800">
    <property type="component" value="Chromosome 12"/>
</dbReference>
<dbReference type="Pfam" id="PF12248">
    <property type="entry name" value="Methyltransf_FA"/>
    <property type="match status" value="1"/>
</dbReference>
<dbReference type="OrthoDB" id="726408at2759"/>